<feature type="region of interest" description="Disordered" evidence="1">
    <location>
        <begin position="186"/>
        <end position="205"/>
    </location>
</feature>
<dbReference type="EMBL" id="OCNK01000007">
    <property type="protein sequence ID" value="SOE03455.1"/>
    <property type="molecule type" value="Genomic_DNA"/>
</dbReference>
<evidence type="ECO:0000313" key="2">
    <source>
        <dbReference type="EMBL" id="SOE03455.1"/>
    </source>
</evidence>
<accession>A0A286H6N7</accession>
<protein>
    <submittedName>
        <fullName evidence="2">Uncharacterized protein</fullName>
    </submittedName>
</protein>
<dbReference type="OrthoDB" id="280053at2"/>
<evidence type="ECO:0000313" key="3">
    <source>
        <dbReference type="Proteomes" id="UP000219482"/>
    </source>
</evidence>
<dbReference type="AlphaFoldDB" id="A0A286H6N7"/>
<dbReference type="RefSeq" id="WP_097185878.1">
    <property type="nucleotide sequence ID" value="NZ_OCNK01000007.1"/>
</dbReference>
<dbReference type="Gene3D" id="3.40.50.1820">
    <property type="entry name" value="alpha/beta hydrolase"/>
    <property type="match status" value="1"/>
</dbReference>
<gene>
    <name evidence="2" type="ORF">SAMN06272739_4180</name>
</gene>
<sequence length="429" mass="46637">MTTSTLKPFRTVGHDNPFWLLQYDKRGASRSPETLDEARRAVRSADFTDVVVFSHGWNNDWDAATTRYDEFVDGLVGQLPDDPDRRVLLLGIFWPSALLVMPGERAPVMAAAVGDDPYTEALDAVTDELDPADADRVRTLSAKSQLDDDESTELAQLLAPVYRAEGPELGDEAEPPAPEELTKVWRSGPPPGAARASSSTWGTVDDRRNGVQAAGLLQYLDPRNAIRGASVWLMKDRAGRVGSAAVGPLVREALAESEARVHLVGHSFGGKVVLSALCAEPVARPVHSVLLLQPAVNHLCFASAGPDGPAGGYRTALERTVRPVFSTYSRHDAPLTKFFHWALRRDSDLREPMPAGWPEPPSRFAALGGFGPHGADDDTARIELRSVGDPYVFPDGRRLVGVDSSASIRSHGGISVPETWWAMRELMRP</sequence>
<reference evidence="3" key="1">
    <citation type="submission" date="2017-09" db="EMBL/GenBank/DDBJ databases">
        <authorList>
            <person name="Varghese N."/>
            <person name="Submissions S."/>
        </authorList>
    </citation>
    <scope>NUCLEOTIDE SEQUENCE [LARGE SCALE GENOMIC DNA]</scope>
    <source>
        <strain evidence="3">DSM 44270</strain>
    </source>
</reference>
<proteinExistence type="predicted"/>
<evidence type="ECO:0000256" key="1">
    <source>
        <dbReference type="SAM" id="MobiDB-lite"/>
    </source>
</evidence>
<dbReference type="InterPro" id="IPR029058">
    <property type="entry name" value="AB_hydrolase_fold"/>
</dbReference>
<dbReference type="Proteomes" id="UP000219482">
    <property type="component" value="Unassembled WGS sequence"/>
</dbReference>
<keyword evidence="3" id="KW-1185">Reference proteome</keyword>
<organism evidence="2 3">
    <name type="scientific">Blastococcus haudaquaticus</name>
    <dbReference type="NCBI Taxonomy" id="1938745"/>
    <lineage>
        <taxon>Bacteria</taxon>
        <taxon>Bacillati</taxon>
        <taxon>Actinomycetota</taxon>
        <taxon>Actinomycetes</taxon>
        <taxon>Geodermatophilales</taxon>
        <taxon>Geodermatophilaceae</taxon>
        <taxon>Blastococcus</taxon>
    </lineage>
</organism>
<dbReference type="SUPFAM" id="SSF53474">
    <property type="entry name" value="alpha/beta-Hydrolases"/>
    <property type="match status" value="1"/>
</dbReference>
<name>A0A286H6N7_9ACTN</name>